<dbReference type="OrthoDB" id="9877727at2"/>
<name>A0A4R2HGC5_9SPHI</name>
<reference evidence="1" key="1">
    <citation type="journal article" date="2014" name="Int. J. Syst. Evol. Microbiol.">
        <title>Complete genome of a new Firmicutes species belonging to the dominant human colonic microbiota ('Ruminococcus bicirculans') reveals two chromosomes and a selective capacity to utilize plant glucans.</title>
        <authorList>
            <consortium name="NISC Comparative Sequencing Program"/>
            <person name="Wegmann U."/>
            <person name="Louis P."/>
            <person name="Goesmann A."/>
            <person name="Henrissat B."/>
            <person name="Duncan S.H."/>
            <person name="Flint H.J."/>
        </authorList>
    </citation>
    <scope>NUCLEOTIDE SEQUENCE</scope>
    <source>
        <strain evidence="1">CGMCC 1.15644</strain>
    </source>
</reference>
<dbReference type="Proteomes" id="UP000622648">
    <property type="component" value="Unassembled WGS sequence"/>
</dbReference>
<dbReference type="RefSeq" id="WP_132533043.1">
    <property type="nucleotide sequence ID" value="NZ_BMJO01000002.1"/>
</dbReference>
<protein>
    <submittedName>
        <fullName evidence="2">Uncharacterized protein</fullName>
    </submittedName>
</protein>
<organism evidence="2 3">
    <name type="scientific">Pedobacter psychrotolerans</name>
    <dbReference type="NCBI Taxonomy" id="1843235"/>
    <lineage>
        <taxon>Bacteria</taxon>
        <taxon>Pseudomonadati</taxon>
        <taxon>Bacteroidota</taxon>
        <taxon>Sphingobacteriia</taxon>
        <taxon>Sphingobacteriales</taxon>
        <taxon>Sphingobacteriaceae</taxon>
        <taxon>Pedobacter</taxon>
    </lineage>
</organism>
<keyword evidence="4" id="KW-1185">Reference proteome</keyword>
<evidence type="ECO:0000313" key="3">
    <source>
        <dbReference type="Proteomes" id="UP000295684"/>
    </source>
</evidence>
<evidence type="ECO:0000313" key="4">
    <source>
        <dbReference type="Proteomes" id="UP000622648"/>
    </source>
</evidence>
<proteinExistence type="predicted"/>
<dbReference type="EMBL" id="SLWO01000004">
    <property type="protein sequence ID" value="TCO25370.1"/>
    <property type="molecule type" value="Genomic_DNA"/>
</dbReference>
<reference evidence="1" key="4">
    <citation type="submission" date="2024-05" db="EMBL/GenBank/DDBJ databases">
        <authorList>
            <person name="Sun Q."/>
            <person name="Zhou Y."/>
        </authorList>
    </citation>
    <scope>NUCLEOTIDE SEQUENCE</scope>
    <source>
        <strain evidence="1">CGMCC 1.15644</strain>
    </source>
</reference>
<accession>A0A4R2HGC5</accession>
<sequence>MKYEHVQTADQAAETHRNIQVEFLNIFKFNQLMLISKKLNSVMDANSHGPEHNTYTMHEE</sequence>
<dbReference type="EMBL" id="BMJO01000002">
    <property type="protein sequence ID" value="GGE45968.1"/>
    <property type="molecule type" value="Genomic_DNA"/>
</dbReference>
<dbReference type="AlphaFoldDB" id="A0A4R2HGC5"/>
<gene>
    <name evidence="2" type="ORF">EV200_104408</name>
    <name evidence="1" type="ORF">GCM10011413_10160</name>
</gene>
<reference evidence="4" key="2">
    <citation type="journal article" date="2019" name="Int. J. Syst. Evol. Microbiol.">
        <title>The Global Catalogue of Microorganisms (GCM) 10K type strain sequencing project: providing services to taxonomists for standard genome sequencing and annotation.</title>
        <authorList>
            <consortium name="The Broad Institute Genomics Platform"/>
            <consortium name="The Broad Institute Genome Sequencing Center for Infectious Disease"/>
            <person name="Wu L."/>
            <person name="Ma J."/>
        </authorList>
    </citation>
    <scope>NUCLEOTIDE SEQUENCE [LARGE SCALE GENOMIC DNA]</scope>
    <source>
        <strain evidence="4">CGMCC 1.15644</strain>
    </source>
</reference>
<reference evidence="2 3" key="3">
    <citation type="submission" date="2019-03" db="EMBL/GenBank/DDBJ databases">
        <title>Genomic Encyclopedia of Type Strains, Phase IV (KMG-IV): sequencing the most valuable type-strain genomes for metagenomic binning, comparative biology and taxonomic classification.</title>
        <authorList>
            <person name="Goeker M."/>
        </authorList>
    </citation>
    <scope>NUCLEOTIDE SEQUENCE [LARGE SCALE GENOMIC DNA]</scope>
    <source>
        <strain evidence="2 3">DSM 103236</strain>
    </source>
</reference>
<dbReference type="Proteomes" id="UP000295684">
    <property type="component" value="Unassembled WGS sequence"/>
</dbReference>
<evidence type="ECO:0000313" key="2">
    <source>
        <dbReference type="EMBL" id="TCO25370.1"/>
    </source>
</evidence>
<comment type="caution">
    <text evidence="2">The sequence shown here is derived from an EMBL/GenBank/DDBJ whole genome shotgun (WGS) entry which is preliminary data.</text>
</comment>
<evidence type="ECO:0000313" key="1">
    <source>
        <dbReference type="EMBL" id="GGE45968.1"/>
    </source>
</evidence>